<organism evidence="1 2">
    <name type="scientific">Hemibagrus guttatus</name>
    <dbReference type="NCBI Taxonomy" id="175788"/>
    <lineage>
        <taxon>Eukaryota</taxon>
        <taxon>Metazoa</taxon>
        <taxon>Chordata</taxon>
        <taxon>Craniata</taxon>
        <taxon>Vertebrata</taxon>
        <taxon>Euteleostomi</taxon>
        <taxon>Actinopterygii</taxon>
        <taxon>Neopterygii</taxon>
        <taxon>Teleostei</taxon>
        <taxon>Ostariophysi</taxon>
        <taxon>Siluriformes</taxon>
        <taxon>Bagridae</taxon>
        <taxon>Hemibagrus</taxon>
    </lineage>
</organism>
<proteinExistence type="predicted"/>
<name>A0AAE0UIM7_9TELE</name>
<evidence type="ECO:0000313" key="2">
    <source>
        <dbReference type="Proteomes" id="UP001274896"/>
    </source>
</evidence>
<sequence>MYNSHGPIYVWLLTNMELLDGIVSAWNCHRIWPTHSPHAPSGRPSIMFAVPSLYGVQNFLHPIEQTKLSICQKECLFKDNPCQENVFQLCIELMTEHNLVMSDDVYEITDLYLQLRELILRGLDLED</sequence>
<protein>
    <submittedName>
        <fullName evidence="1">Uncharacterized protein</fullName>
    </submittedName>
</protein>
<dbReference type="EMBL" id="JAUCMX010000128">
    <property type="protein sequence ID" value="KAK3506162.1"/>
    <property type="molecule type" value="Genomic_DNA"/>
</dbReference>
<evidence type="ECO:0000313" key="1">
    <source>
        <dbReference type="EMBL" id="KAK3506162.1"/>
    </source>
</evidence>
<dbReference type="AlphaFoldDB" id="A0AAE0UIM7"/>
<keyword evidence="2" id="KW-1185">Reference proteome</keyword>
<accession>A0AAE0UIM7</accession>
<gene>
    <name evidence="1" type="ORF">QTP70_032187</name>
</gene>
<reference evidence="1" key="1">
    <citation type="submission" date="2023-06" db="EMBL/GenBank/DDBJ databases">
        <title>Male Hemibagrus guttatus genome.</title>
        <authorList>
            <person name="Bian C."/>
        </authorList>
    </citation>
    <scope>NUCLEOTIDE SEQUENCE</scope>
    <source>
        <strain evidence="1">Male_cb2023</strain>
        <tissue evidence="1">Muscle</tissue>
    </source>
</reference>
<comment type="caution">
    <text evidence="1">The sequence shown here is derived from an EMBL/GenBank/DDBJ whole genome shotgun (WGS) entry which is preliminary data.</text>
</comment>
<dbReference type="Proteomes" id="UP001274896">
    <property type="component" value="Unassembled WGS sequence"/>
</dbReference>